<proteinExistence type="predicted"/>
<dbReference type="EMBL" id="HE804045">
    <property type="protein sequence ID" value="CCH34768.1"/>
    <property type="molecule type" value="Genomic_DNA"/>
</dbReference>
<gene>
    <name evidence="2" type="ordered locus">BN6_75430</name>
</gene>
<name>K0KE02_SACES</name>
<dbReference type="Gene3D" id="3.40.190.120">
    <property type="entry name" value="Osmoprotection protein (prox), domain 2"/>
    <property type="match status" value="1"/>
</dbReference>
<accession>K0KE02</accession>
<organism evidence="2 3">
    <name type="scientific">Saccharothrix espanaensis (strain ATCC 51144 / DSM 44229 / JCM 9112 / NBRC 15066 / NRRL 15764)</name>
    <dbReference type="NCBI Taxonomy" id="1179773"/>
    <lineage>
        <taxon>Bacteria</taxon>
        <taxon>Bacillati</taxon>
        <taxon>Actinomycetota</taxon>
        <taxon>Actinomycetes</taxon>
        <taxon>Pseudonocardiales</taxon>
        <taxon>Pseudonocardiaceae</taxon>
        <taxon>Saccharothrix</taxon>
    </lineage>
</organism>
<dbReference type="SUPFAM" id="SSF53850">
    <property type="entry name" value="Periplasmic binding protein-like II"/>
    <property type="match status" value="1"/>
</dbReference>
<dbReference type="eggNOG" id="COG1732">
    <property type="taxonomic scope" value="Bacteria"/>
</dbReference>
<feature type="domain" description="ABC-type glycine betaine transport system substrate-binding" evidence="1">
    <location>
        <begin position="44"/>
        <end position="299"/>
    </location>
</feature>
<dbReference type="HOGENOM" id="CLU_038355_1_2_11"/>
<dbReference type="PROSITE" id="PS51257">
    <property type="entry name" value="PROKAR_LIPOPROTEIN"/>
    <property type="match status" value="1"/>
</dbReference>
<dbReference type="KEGG" id="sesp:BN6_75430"/>
<protein>
    <submittedName>
        <fullName evidence="2">ABC-type glycine/betaine transporter,substrate-binding lipoprotein</fullName>
    </submittedName>
</protein>
<evidence type="ECO:0000313" key="2">
    <source>
        <dbReference type="EMBL" id="CCH34768.1"/>
    </source>
</evidence>
<evidence type="ECO:0000313" key="3">
    <source>
        <dbReference type="Proteomes" id="UP000006281"/>
    </source>
</evidence>
<dbReference type="GO" id="GO:0022857">
    <property type="term" value="F:transmembrane transporter activity"/>
    <property type="evidence" value="ECO:0007669"/>
    <property type="project" value="InterPro"/>
</dbReference>
<dbReference type="Pfam" id="PF04069">
    <property type="entry name" value="OpuAC"/>
    <property type="match status" value="1"/>
</dbReference>
<dbReference type="PATRIC" id="fig|1179773.3.peg.7617"/>
<dbReference type="Proteomes" id="UP000006281">
    <property type="component" value="Chromosome"/>
</dbReference>
<dbReference type="STRING" id="1179773.BN6_75430"/>
<evidence type="ECO:0000259" key="1">
    <source>
        <dbReference type="Pfam" id="PF04069"/>
    </source>
</evidence>
<dbReference type="GO" id="GO:0043190">
    <property type="term" value="C:ATP-binding cassette (ABC) transporter complex"/>
    <property type="evidence" value="ECO:0007669"/>
    <property type="project" value="InterPro"/>
</dbReference>
<reference evidence="2 3" key="1">
    <citation type="journal article" date="2012" name="BMC Genomics">
        <title>Complete genome sequence of Saccharothrix espanaensis DSM 44229T and comparison to the other completely sequenced Pseudonocardiaceae.</title>
        <authorList>
            <person name="Strobel T."/>
            <person name="Al-Dilaimi A."/>
            <person name="Blom J."/>
            <person name="Gessner A."/>
            <person name="Kalinowski J."/>
            <person name="Luzhetska M."/>
            <person name="Puhler A."/>
            <person name="Szczepanowski R."/>
            <person name="Bechthold A."/>
            <person name="Ruckert C."/>
        </authorList>
    </citation>
    <scope>NUCLEOTIDE SEQUENCE [LARGE SCALE GENOMIC DNA]</scope>
    <source>
        <strain evidence="3">ATCC 51144 / DSM 44229 / JCM 9112 / NBRC 15066 / NRRL 15764</strain>
    </source>
</reference>
<dbReference type="InterPro" id="IPR007210">
    <property type="entry name" value="ABC_Gly_betaine_transp_sub-bd"/>
</dbReference>
<dbReference type="Gene3D" id="3.40.190.10">
    <property type="entry name" value="Periplasmic binding protein-like II"/>
    <property type="match status" value="1"/>
</dbReference>
<keyword evidence="2" id="KW-0449">Lipoprotein</keyword>
<dbReference type="AlphaFoldDB" id="K0KE02"/>
<keyword evidence="3" id="KW-1185">Reference proteome</keyword>
<dbReference type="CDD" id="cd13606">
    <property type="entry name" value="PBP2_ProX_like"/>
    <property type="match status" value="1"/>
</dbReference>
<sequence length="302" mass="32022">MKWERENGMKRTLTVIVAAAALVVSACGSKEDLSGSNQQSASGEVVVGSADFTENKILAEIYAGALKATGAQVSVKSGIGARELVVKALQDKSLGVVPEYTGNLLNYFDKTNTTTASDEVYKALKDKTPAGLEVLFKSDAEDKDVLVVTKETADSGVASIADLGDGKYVLGAAGEWGQRWKDKVKELYGVTFKEIKTTDAGGPITVDALKNGTAQVANLYTTSADIKANSFVELKDPKNMYPAQNIIPLLRSDAVNQAGKDALNKVSAALTTVNLAELVKRVDIDKETVANVAADFLKNVKL</sequence>